<dbReference type="RefSeq" id="WP_222160693.1">
    <property type="nucleotide sequence ID" value="NZ_CP081864.1"/>
</dbReference>
<evidence type="ECO:0000313" key="2">
    <source>
        <dbReference type="Proteomes" id="UP000825886"/>
    </source>
</evidence>
<reference evidence="1 2" key="1">
    <citation type="submission" date="2021-08" db="EMBL/GenBank/DDBJ databases">
        <title>Culture and genomic analysis of Symbiopectobacterium purcellii sp. nov. gen. nov., isolated from the leafhopper Empoasca decipiens.</title>
        <authorList>
            <person name="Nadal-Jimenez P."/>
            <person name="Siozios S."/>
            <person name="Halliday N."/>
            <person name="Camara M."/>
            <person name="Hurst G.D.D."/>
        </authorList>
    </citation>
    <scope>NUCLEOTIDE SEQUENCE [LARGE SCALE GENOMIC DNA]</scope>
    <source>
        <strain evidence="1 2">SyEd1</strain>
    </source>
</reference>
<accession>A0ABX9AUI2</accession>
<dbReference type="Proteomes" id="UP000825886">
    <property type="component" value="Chromosome"/>
</dbReference>
<evidence type="ECO:0000313" key="1">
    <source>
        <dbReference type="EMBL" id="QZN97656.1"/>
    </source>
</evidence>
<gene>
    <name evidence="1" type="ORF">K6K13_10260</name>
</gene>
<keyword evidence="2" id="KW-1185">Reference proteome</keyword>
<dbReference type="EMBL" id="CP081864">
    <property type="protein sequence ID" value="QZN97656.1"/>
    <property type="molecule type" value="Genomic_DNA"/>
</dbReference>
<dbReference type="InterPro" id="IPR005358">
    <property type="entry name" value="Puta_zinc/iron-chelating_dom"/>
</dbReference>
<sequence>MDASNPKSNNGDNLNSCLQCGACCGFFRVSFYWAEADDGGGLTPASLTEPITPFIRCMQGTNSTVHCRCTALEGEIGQAVSCNIYAQRPSPCREFLRSGENGQENGACNRARARYGLPPL</sequence>
<proteinExistence type="predicted"/>
<organism evidence="1 2">
    <name type="scientific">Symbiopectobacterium purcellii</name>
    <dbReference type="NCBI Taxonomy" id="2871826"/>
    <lineage>
        <taxon>Bacteria</taxon>
        <taxon>Pseudomonadati</taxon>
        <taxon>Pseudomonadota</taxon>
        <taxon>Gammaproteobacteria</taxon>
        <taxon>Enterobacterales</taxon>
        <taxon>Enterobacteriaceae</taxon>
    </lineage>
</organism>
<name>A0ABX9AUI2_9ENTR</name>
<protein>
    <submittedName>
        <fullName evidence="1">YkgJ family cysteine cluster protein</fullName>
    </submittedName>
</protein>
<dbReference type="Pfam" id="PF03692">
    <property type="entry name" value="CxxCxxCC"/>
    <property type="match status" value="1"/>
</dbReference>